<sequence>MAYQKKNHLSYDAPHGFTLVCFDESGKLLDLPAGLGDLPLHPDQDGWYSVLGSWDGTTDIPETANEVNEEIPENKIAIPIPQLNRPRNARPILPIIFCEYDKCAGHCGPHACEPGRITCKAPSCSSSGNFKTKQAFSRHYLSKHLDDRVDCPVEGCPRVGVQGIKRKDNLAAHILNKHGIPSSRPPISN</sequence>
<accession>A0A3N4J3L0</accession>
<keyword evidence="2" id="KW-1185">Reference proteome</keyword>
<evidence type="ECO:0008006" key="3">
    <source>
        <dbReference type="Google" id="ProtNLM"/>
    </source>
</evidence>
<reference evidence="1 2" key="1">
    <citation type="journal article" date="2018" name="Nat. Ecol. Evol.">
        <title>Pezizomycetes genomes reveal the molecular basis of ectomycorrhizal truffle lifestyle.</title>
        <authorList>
            <person name="Murat C."/>
            <person name="Payen T."/>
            <person name="Noel B."/>
            <person name="Kuo A."/>
            <person name="Morin E."/>
            <person name="Chen J."/>
            <person name="Kohler A."/>
            <person name="Krizsan K."/>
            <person name="Balestrini R."/>
            <person name="Da Silva C."/>
            <person name="Montanini B."/>
            <person name="Hainaut M."/>
            <person name="Levati E."/>
            <person name="Barry K.W."/>
            <person name="Belfiori B."/>
            <person name="Cichocki N."/>
            <person name="Clum A."/>
            <person name="Dockter R.B."/>
            <person name="Fauchery L."/>
            <person name="Guy J."/>
            <person name="Iotti M."/>
            <person name="Le Tacon F."/>
            <person name="Lindquist E.A."/>
            <person name="Lipzen A."/>
            <person name="Malagnac F."/>
            <person name="Mello A."/>
            <person name="Molinier V."/>
            <person name="Miyauchi S."/>
            <person name="Poulain J."/>
            <person name="Riccioni C."/>
            <person name="Rubini A."/>
            <person name="Sitrit Y."/>
            <person name="Splivallo R."/>
            <person name="Traeger S."/>
            <person name="Wang M."/>
            <person name="Zifcakova L."/>
            <person name="Wipf D."/>
            <person name="Zambonelli A."/>
            <person name="Paolocci F."/>
            <person name="Nowrousian M."/>
            <person name="Ottonello S."/>
            <person name="Baldrian P."/>
            <person name="Spatafora J.W."/>
            <person name="Henrissat B."/>
            <person name="Nagy L.G."/>
            <person name="Aury J.M."/>
            <person name="Wincker P."/>
            <person name="Grigoriev I.V."/>
            <person name="Bonfante P."/>
            <person name="Martin F.M."/>
        </authorList>
    </citation>
    <scope>NUCLEOTIDE SEQUENCE [LARGE SCALE GENOMIC DNA]</scope>
    <source>
        <strain evidence="1 2">120613-1</strain>
    </source>
</reference>
<protein>
    <recommendedName>
        <fullName evidence="3">C2H2-type domain-containing protein</fullName>
    </recommendedName>
</protein>
<dbReference type="EMBL" id="ML120503">
    <property type="protein sequence ID" value="RPA91151.1"/>
    <property type="molecule type" value="Genomic_DNA"/>
</dbReference>
<dbReference type="AlphaFoldDB" id="A0A3N4J3L0"/>
<evidence type="ECO:0000313" key="1">
    <source>
        <dbReference type="EMBL" id="RPA91151.1"/>
    </source>
</evidence>
<evidence type="ECO:0000313" key="2">
    <source>
        <dbReference type="Proteomes" id="UP000276215"/>
    </source>
</evidence>
<dbReference type="Proteomes" id="UP000276215">
    <property type="component" value="Unassembled WGS sequence"/>
</dbReference>
<name>A0A3N4J3L0_9PEZI</name>
<proteinExistence type="predicted"/>
<dbReference type="OrthoDB" id="2687452at2759"/>
<organism evidence="1 2">
    <name type="scientific">Choiromyces venosus 120613-1</name>
    <dbReference type="NCBI Taxonomy" id="1336337"/>
    <lineage>
        <taxon>Eukaryota</taxon>
        <taxon>Fungi</taxon>
        <taxon>Dikarya</taxon>
        <taxon>Ascomycota</taxon>
        <taxon>Pezizomycotina</taxon>
        <taxon>Pezizomycetes</taxon>
        <taxon>Pezizales</taxon>
        <taxon>Tuberaceae</taxon>
        <taxon>Choiromyces</taxon>
    </lineage>
</organism>
<gene>
    <name evidence="1" type="ORF">L873DRAFT_1848401</name>
</gene>